<organism evidence="1 2">
    <name type="scientific">Candidatus Daviesbacteria bacterium RIFCSPLOWO2_02_FULL_36_8</name>
    <dbReference type="NCBI Taxonomy" id="1797793"/>
    <lineage>
        <taxon>Bacteria</taxon>
        <taxon>Candidatus Daviesiibacteriota</taxon>
    </lineage>
</organism>
<reference evidence="1 2" key="1">
    <citation type="journal article" date="2016" name="Nat. Commun.">
        <title>Thousands of microbial genomes shed light on interconnected biogeochemical processes in an aquifer system.</title>
        <authorList>
            <person name="Anantharaman K."/>
            <person name="Brown C.T."/>
            <person name="Hug L.A."/>
            <person name="Sharon I."/>
            <person name="Castelle C.J."/>
            <person name="Probst A.J."/>
            <person name="Thomas B.C."/>
            <person name="Singh A."/>
            <person name="Wilkins M.J."/>
            <person name="Karaoz U."/>
            <person name="Brodie E.L."/>
            <person name="Williams K.H."/>
            <person name="Hubbard S.S."/>
            <person name="Banfield J.F."/>
        </authorList>
    </citation>
    <scope>NUCLEOTIDE SEQUENCE [LARGE SCALE GENOMIC DNA]</scope>
</reference>
<comment type="caution">
    <text evidence="1">The sequence shown here is derived from an EMBL/GenBank/DDBJ whole genome shotgun (WGS) entry which is preliminary data.</text>
</comment>
<dbReference type="AlphaFoldDB" id="A0A1F5MG93"/>
<gene>
    <name evidence="1" type="ORF">A3J13_00490</name>
</gene>
<evidence type="ECO:0000313" key="2">
    <source>
        <dbReference type="Proteomes" id="UP000183317"/>
    </source>
</evidence>
<evidence type="ECO:0000313" key="1">
    <source>
        <dbReference type="EMBL" id="OGE64373.1"/>
    </source>
</evidence>
<protein>
    <submittedName>
        <fullName evidence="1">Uncharacterized protein</fullName>
    </submittedName>
</protein>
<dbReference type="EMBL" id="MFDU01000020">
    <property type="protein sequence ID" value="OGE64373.1"/>
    <property type="molecule type" value="Genomic_DNA"/>
</dbReference>
<name>A0A1F5MG93_9BACT</name>
<sequence>MSKTPDNNVEQMQADRSIYDRLAAFNYNWVGSPRSKIMLGFTGVGDENKPPILYVGIHYKEHRGKMAGIKVDPDGHIESAGIVPKSQLPFTPPLSQLMTDVNLAIRRDQRRTMAAAKRISQLVPNS</sequence>
<dbReference type="Proteomes" id="UP000183317">
    <property type="component" value="Unassembled WGS sequence"/>
</dbReference>
<proteinExistence type="predicted"/>
<accession>A0A1F5MG93</accession>